<dbReference type="AlphaFoldDB" id="A0A0C3FXZ7"/>
<gene>
    <name evidence="1" type="ORF">PILCRDRAFT_818080</name>
</gene>
<reference evidence="2" key="2">
    <citation type="submission" date="2015-01" db="EMBL/GenBank/DDBJ databases">
        <title>Evolutionary Origins and Diversification of the Mycorrhizal Mutualists.</title>
        <authorList>
            <consortium name="DOE Joint Genome Institute"/>
            <consortium name="Mycorrhizal Genomics Consortium"/>
            <person name="Kohler A."/>
            <person name="Kuo A."/>
            <person name="Nagy L.G."/>
            <person name="Floudas D."/>
            <person name="Copeland A."/>
            <person name="Barry K.W."/>
            <person name="Cichocki N."/>
            <person name="Veneault-Fourrey C."/>
            <person name="LaButti K."/>
            <person name="Lindquist E.A."/>
            <person name="Lipzen A."/>
            <person name="Lundell T."/>
            <person name="Morin E."/>
            <person name="Murat C."/>
            <person name="Riley R."/>
            <person name="Ohm R."/>
            <person name="Sun H."/>
            <person name="Tunlid A."/>
            <person name="Henrissat B."/>
            <person name="Grigoriev I.V."/>
            <person name="Hibbett D.S."/>
            <person name="Martin F."/>
        </authorList>
    </citation>
    <scope>NUCLEOTIDE SEQUENCE [LARGE SCALE GENOMIC DNA]</scope>
    <source>
        <strain evidence="2">F 1598</strain>
    </source>
</reference>
<dbReference type="EMBL" id="KN832987">
    <property type="protein sequence ID" value="KIM84514.1"/>
    <property type="molecule type" value="Genomic_DNA"/>
</dbReference>
<accession>A0A0C3FXZ7</accession>
<feature type="non-terminal residue" evidence="1">
    <location>
        <position position="1"/>
    </location>
</feature>
<proteinExistence type="predicted"/>
<name>A0A0C3FXZ7_PILCF</name>
<evidence type="ECO:0000313" key="1">
    <source>
        <dbReference type="EMBL" id="KIM84514.1"/>
    </source>
</evidence>
<dbReference type="HOGENOM" id="CLU_2455517_0_0_1"/>
<sequence length="89" mass="9539">MAEKSASLSANIVSRSGYQAGAAVGALLVFPFCERYGCQPTVLLVSQYCCKHLSMFGSDTVSVYRVISDCNLFIDGNVCINFTGQLTVT</sequence>
<reference evidence="1 2" key="1">
    <citation type="submission" date="2014-04" db="EMBL/GenBank/DDBJ databases">
        <authorList>
            <consortium name="DOE Joint Genome Institute"/>
            <person name="Kuo A."/>
            <person name="Tarkka M."/>
            <person name="Buscot F."/>
            <person name="Kohler A."/>
            <person name="Nagy L.G."/>
            <person name="Floudas D."/>
            <person name="Copeland A."/>
            <person name="Barry K.W."/>
            <person name="Cichocki N."/>
            <person name="Veneault-Fourrey C."/>
            <person name="LaButti K."/>
            <person name="Lindquist E.A."/>
            <person name="Lipzen A."/>
            <person name="Lundell T."/>
            <person name="Morin E."/>
            <person name="Murat C."/>
            <person name="Sun H."/>
            <person name="Tunlid A."/>
            <person name="Henrissat B."/>
            <person name="Grigoriev I.V."/>
            <person name="Hibbett D.S."/>
            <person name="Martin F."/>
            <person name="Nordberg H.P."/>
            <person name="Cantor M.N."/>
            <person name="Hua S.X."/>
        </authorList>
    </citation>
    <scope>NUCLEOTIDE SEQUENCE [LARGE SCALE GENOMIC DNA]</scope>
    <source>
        <strain evidence="1 2">F 1598</strain>
    </source>
</reference>
<dbReference type="InParanoid" id="A0A0C3FXZ7"/>
<keyword evidence="2" id="KW-1185">Reference proteome</keyword>
<organism evidence="1 2">
    <name type="scientific">Piloderma croceum (strain F 1598)</name>
    <dbReference type="NCBI Taxonomy" id="765440"/>
    <lineage>
        <taxon>Eukaryota</taxon>
        <taxon>Fungi</taxon>
        <taxon>Dikarya</taxon>
        <taxon>Basidiomycota</taxon>
        <taxon>Agaricomycotina</taxon>
        <taxon>Agaricomycetes</taxon>
        <taxon>Agaricomycetidae</taxon>
        <taxon>Atheliales</taxon>
        <taxon>Atheliaceae</taxon>
        <taxon>Piloderma</taxon>
    </lineage>
</organism>
<evidence type="ECO:0000313" key="2">
    <source>
        <dbReference type="Proteomes" id="UP000054166"/>
    </source>
</evidence>
<dbReference type="Proteomes" id="UP000054166">
    <property type="component" value="Unassembled WGS sequence"/>
</dbReference>
<protein>
    <submittedName>
        <fullName evidence="1">Uncharacterized protein</fullName>
    </submittedName>
</protein>